<comment type="caution">
    <text evidence="1">The sequence shown here is derived from an EMBL/GenBank/DDBJ whole genome shotgun (WGS) entry which is preliminary data.</text>
</comment>
<evidence type="ECO:0000313" key="2">
    <source>
        <dbReference type="Proteomes" id="UP000003085"/>
    </source>
</evidence>
<protein>
    <submittedName>
        <fullName evidence="1">Uncharacterized protein</fullName>
    </submittedName>
</protein>
<dbReference type="EMBL" id="ADMT01000103">
    <property type="protein sequence ID" value="EFF83546.1"/>
    <property type="molecule type" value="Genomic_DNA"/>
</dbReference>
<gene>
    <name evidence="1" type="ORF">HMP0015_0976</name>
</gene>
<sequence>MHDYDAKSSPQFVKLVNHHIDISIMCIWCSDGELKRKEANKCYRVWLVIMF</sequence>
<dbReference type="Proteomes" id="UP000003085">
    <property type="component" value="Unassembled WGS sequence"/>
</dbReference>
<dbReference type="HOGENOM" id="CLU_3094500_0_0_6"/>
<reference evidence="2" key="1">
    <citation type="submission" date="2010-03" db="EMBL/GenBank/DDBJ databases">
        <title>Complete sequence of Mobiluncus curtisii ATCC 43063.</title>
        <authorList>
            <person name="Muzny D."/>
            <person name="Qin X."/>
            <person name="Deng J."/>
            <person name="Jiang H."/>
            <person name="Liu Y."/>
            <person name="Qu J."/>
            <person name="Song X.-Z."/>
            <person name="Zhang L."/>
            <person name="Thornton R."/>
            <person name="Coyle M."/>
            <person name="Francisco L."/>
            <person name="Jackson L."/>
            <person name="Javaid M."/>
            <person name="Korchina V."/>
            <person name="Kovar C."/>
            <person name="Mata R."/>
            <person name="Mathew T."/>
            <person name="Ngo R."/>
            <person name="Nguyen L."/>
            <person name="Nguyen N."/>
            <person name="Okwuonu G."/>
            <person name="Ongeri F."/>
            <person name="Pham C."/>
            <person name="Simmons D."/>
            <person name="Wilczek-Boney K."/>
            <person name="Hale W."/>
            <person name="Jakkamsetti A."/>
            <person name="Pham P."/>
            <person name="Ruth R."/>
            <person name="San Lucas F."/>
            <person name="Warren J."/>
            <person name="Zhang J."/>
            <person name="Zhao Z."/>
            <person name="Zhou C."/>
            <person name="Zhu D."/>
            <person name="Lee S."/>
            <person name="Bess C."/>
            <person name="Blankenburg K."/>
            <person name="Forbes L."/>
            <person name="Fu Q."/>
            <person name="Gubbala S."/>
            <person name="Hirani K."/>
            <person name="Jayaseelan J.C."/>
            <person name="Lara F."/>
            <person name="Munidasa M."/>
            <person name="Palculict T."/>
            <person name="Patil S."/>
            <person name="Pu L.-L."/>
            <person name="Saada N."/>
            <person name="Tang L."/>
            <person name="Weissenberger G."/>
            <person name="Zhu Y."/>
            <person name="Hemphill L."/>
            <person name="Shang Y."/>
            <person name="Youmans B."/>
            <person name="Ayvaz T."/>
            <person name="Ross M."/>
            <person name="Santibanez J."/>
            <person name="Aqrawi P."/>
            <person name="Gross S."/>
            <person name="Joshi V."/>
            <person name="Fowler G."/>
            <person name="Nazareth L."/>
            <person name="Reid J."/>
            <person name="Worley K."/>
            <person name="Petrosino J."/>
            <person name="Highlander S."/>
            <person name="Gibbs R."/>
            <person name="Gibbs R."/>
        </authorList>
    </citation>
    <scope>NUCLEOTIDE SEQUENCE [LARGE SCALE GENOMIC DNA]</scope>
    <source>
        <strain evidence="2">ATCC 19194</strain>
    </source>
</reference>
<name>D4XMM3_ACIHA</name>
<accession>D4XMM3</accession>
<dbReference type="AlphaFoldDB" id="D4XMM3"/>
<organism evidence="1 2">
    <name type="scientific">Acinetobacter haemolyticus ATCC 19194</name>
    <dbReference type="NCBI Taxonomy" id="707232"/>
    <lineage>
        <taxon>Bacteria</taxon>
        <taxon>Pseudomonadati</taxon>
        <taxon>Pseudomonadota</taxon>
        <taxon>Gammaproteobacteria</taxon>
        <taxon>Moraxellales</taxon>
        <taxon>Moraxellaceae</taxon>
        <taxon>Acinetobacter</taxon>
    </lineage>
</organism>
<evidence type="ECO:0000313" key="1">
    <source>
        <dbReference type="EMBL" id="EFF83546.1"/>
    </source>
</evidence>
<proteinExistence type="predicted"/>